<dbReference type="PIRSF" id="PIRSF004649">
    <property type="entry name" value="MlaC"/>
    <property type="match status" value="1"/>
</dbReference>
<keyword evidence="2" id="KW-1185">Reference proteome</keyword>
<dbReference type="PANTHER" id="PTHR36573:SF1">
    <property type="entry name" value="INTERMEMBRANE PHOSPHOLIPID TRANSPORT SYSTEM BINDING PROTEIN MLAC"/>
    <property type="match status" value="1"/>
</dbReference>
<evidence type="ECO:0000313" key="2">
    <source>
        <dbReference type="Proteomes" id="UP000002588"/>
    </source>
</evidence>
<sequence>MTIRHPPVHAGAPPASVPRWLRQLAWLLVFATAAAHGQGAAPDELVRGVTDEVLTVLRQDKDLKAGDRARAIRLIDEKIAPHFDFARMTALAVGPPWRQASPPEREALTREFRTLLVRTYANALTAYRDQTVHFPPSPQAQGDDVVIRSQIRQSGAAPIGLDYRLRRGADGWKVFDVAVDSVSLVTSYRGSFAAELAKGGPQALIDTLREQNRRYEPERPPS</sequence>
<dbReference type="KEGG" id="azo:azo0567"/>
<dbReference type="Gene3D" id="3.10.450.50">
    <property type="match status" value="1"/>
</dbReference>
<dbReference type="Pfam" id="PF05494">
    <property type="entry name" value="MlaC"/>
    <property type="match status" value="1"/>
</dbReference>
<dbReference type="OrthoDB" id="9798905at2"/>
<name>A1K2X9_AZOSB</name>
<dbReference type="EMBL" id="AM406670">
    <property type="protein sequence ID" value="CAL93184.1"/>
    <property type="molecule type" value="Genomic_DNA"/>
</dbReference>
<proteinExistence type="predicted"/>
<dbReference type="eggNOG" id="COG2854">
    <property type="taxonomic scope" value="Bacteria"/>
</dbReference>
<dbReference type="AlphaFoldDB" id="A1K2X9"/>
<dbReference type="Proteomes" id="UP000002588">
    <property type="component" value="Chromosome"/>
</dbReference>
<reference evidence="1 2" key="1">
    <citation type="journal article" date="2006" name="Nat. Biotechnol.">
        <title>Complete genome of the mutualistic, N2-fixing grass endophyte Azoarcus sp. strain BH72.</title>
        <authorList>
            <person name="Krause A."/>
            <person name="Ramakumar A."/>
            <person name="Bartels D."/>
            <person name="Battistoni F."/>
            <person name="Bekel T."/>
            <person name="Boch J."/>
            <person name="Boehm M."/>
            <person name="Friedrich F."/>
            <person name="Hurek T."/>
            <person name="Krause L."/>
            <person name="Linke B."/>
            <person name="McHardy A.C."/>
            <person name="Sarkar A."/>
            <person name="Schneiker S."/>
            <person name="Syed A.A."/>
            <person name="Thauer R."/>
            <person name="Vorhoelter F.-J."/>
            <person name="Weidner S."/>
            <person name="Puehler A."/>
            <person name="Reinhold-Hurek B."/>
            <person name="Kaiser O."/>
            <person name="Goesmann A."/>
        </authorList>
    </citation>
    <scope>NUCLEOTIDE SEQUENCE [LARGE SCALE GENOMIC DNA]</scope>
    <source>
        <strain evidence="1 2">BH72</strain>
    </source>
</reference>
<evidence type="ECO:0000313" key="1">
    <source>
        <dbReference type="EMBL" id="CAL93184.1"/>
    </source>
</evidence>
<dbReference type="HOGENOM" id="CLU_094502_3_1_4"/>
<dbReference type="PANTHER" id="PTHR36573">
    <property type="entry name" value="INTERMEMBRANE PHOSPHOLIPID TRANSPORT SYSTEM BINDING PROTEIN MLAC"/>
    <property type="match status" value="1"/>
</dbReference>
<accession>A1K2X9</accession>
<dbReference type="STRING" id="62928.azo0567"/>
<dbReference type="Gene3D" id="1.10.10.640">
    <property type="entry name" value="phospholipid-binding protein"/>
    <property type="match status" value="1"/>
</dbReference>
<dbReference type="RefSeq" id="WP_011764302.1">
    <property type="nucleotide sequence ID" value="NC_008702.1"/>
</dbReference>
<dbReference type="InterPro" id="IPR008869">
    <property type="entry name" value="MlaC/ttg2D"/>
</dbReference>
<organism evidence="1 2">
    <name type="scientific">Azoarcus sp. (strain BH72)</name>
    <dbReference type="NCBI Taxonomy" id="418699"/>
    <lineage>
        <taxon>Bacteria</taxon>
        <taxon>Pseudomonadati</taxon>
        <taxon>Pseudomonadota</taxon>
        <taxon>Betaproteobacteria</taxon>
        <taxon>Rhodocyclales</taxon>
        <taxon>Zoogloeaceae</taxon>
        <taxon>Azoarcus</taxon>
    </lineage>
</organism>
<gene>
    <name evidence="1" type="ordered locus">azo0567</name>
</gene>
<dbReference type="KEGG" id="aoa:dqs_0577"/>
<evidence type="ECO:0008006" key="3">
    <source>
        <dbReference type="Google" id="ProtNLM"/>
    </source>
</evidence>
<protein>
    <recommendedName>
        <fullName evidence="3">Toluene tolerance protein</fullName>
    </recommendedName>
</protein>